<evidence type="ECO:0000313" key="2">
    <source>
        <dbReference type="Proteomes" id="UP000037505"/>
    </source>
</evidence>
<gene>
    <name evidence="1" type="ORF">ANOM_011598</name>
</gene>
<evidence type="ECO:0000313" key="1">
    <source>
        <dbReference type="EMBL" id="KNG79950.1"/>
    </source>
</evidence>
<organism evidence="1 2">
    <name type="scientific">Aspergillus nomiae NRRL (strain ATCC 15546 / NRRL 13137 / CBS 260.88 / M93)</name>
    <dbReference type="NCBI Taxonomy" id="1509407"/>
    <lineage>
        <taxon>Eukaryota</taxon>
        <taxon>Fungi</taxon>
        <taxon>Dikarya</taxon>
        <taxon>Ascomycota</taxon>
        <taxon>Pezizomycotina</taxon>
        <taxon>Eurotiomycetes</taxon>
        <taxon>Eurotiomycetidae</taxon>
        <taxon>Eurotiales</taxon>
        <taxon>Aspergillaceae</taxon>
        <taxon>Aspergillus</taxon>
        <taxon>Aspergillus subgen. Circumdati</taxon>
    </lineage>
</organism>
<proteinExistence type="predicted"/>
<keyword evidence="2" id="KW-1185">Reference proteome</keyword>
<dbReference type="AlphaFoldDB" id="A0A0L1IL26"/>
<dbReference type="RefSeq" id="XP_015400873.1">
    <property type="nucleotide sequence ID" value="XM_015556854.1"/>
</dbReference>
<dbReference type="Proteomes" id="UP000037505">
    <property type="component" value="Unassembled WGS sequence"/>
</dbReference>
<comment type="caution">
    <text evidence="1">The sequence shown here is derived from an EMBL/GenBank/DDBJ whole genome shotgun (WGS) entry which is preliminary data.</text>
</comment>
<dbReference type="GeneID" id="26813402"/>
<reference evidence="1 2" key="1">
    <citation type="submission" date="2014-06" db="EMBL/GenBank/DDBJ databases">
        <title>The Genome of the Aflatoxigenic Filamentous Fungus Aspergillus nomius.</title>
        <authorList>
            <person name="Moore M.G."/>
            <person name="Shannon B.M."/>
            <person name="Brian M.M."/>
        </authorList>
    </citation>
    <scope>NUCLEOTIDE SEQUENCE [LARGE SCALE GENOMIC DNA]</scope>
    <source>
        <strain evidence="1 2">NRRL 13137</strain>
    </source>
</reference>
<protein>
    <submittedName>
        <fullName evidence="1">Uncharacterized protein</fullName>
    </submittedName>
</protein>
<accession>A0A0L1IL26</accession>
<sequence>MVYQDKRNYGKLAFSQLLAKGAQPTGLHYRNLASKFWTFDQTHPRFCIVPPSVAPSGLRVSIRRFSMDFNAFYEPLRALSALYIDSKPSPARLVAFGKLTDPALGLEPITVTRWGFPLSSSREIVKEAVQWEYDANPCRWNHSHDRNPLHPP</sequence>
<name>A0A0L1IL26_ASPN3</name>
<dbReference type="EMBL" id="JNOM01000779">
    <property type="protein sequence ID" value="KNG79950.1"/>
    <property type="molecule type" value="Genomic_DNA"/>
</dbReference>